<comment type="subcellular location">
    <subcellularLocation>
        <location evidence="1 6">Endoplasmic reticulum membrane</location>
        <topology evidence="1 6">Multi-pass membrane protein</topology>
    </subcellularLocation>
</comment>
<evidence type="ECO:0000256" key="2">
    <source>
        <dbReference type="ARBA" id="ARBA00022692"/>
    </source>
</evidence>
<feature type="transmembrane region" description="Helical" evidence="6">
    <location>
        <begin position="126"/>
        <end position="147"/>
    </location>
</feature>
<gene>
    <name evidence="10" type="ORF">CICLE_v10002112mg</name>
</gene>
<dbReference type="InParanoid" id="V4T1M9"/>
<proteinExistence type="predicted"/>
<dbReference type="PROSITE" id="PS50845">
    <property type="entry name" value="RETICULON"/>
    <property type="match status" value="1"/>
</dbReference>
<dbReference type="Proteomes" id="UP000030687">
    <property type="component" value="Unassembled WGS sequence"/>
</dbReference>
<reference evidence="10 11" key="1">
    <citation type="submission" date="2013-10" db="EMBL/GenBank/DDBJ databases">
        <authorList>
            <consortium name="International Citrus Genome Consortium"/>
            <person name="Jenkins J."/>
            <person name="Schmutz J."/>
            <person name="Prochnik S."/>
            <person name="Rokhsar D."/>
            <person name="Gmitter F."/>
            <person name="Ollitrault P."/>
            <person name="Machado M."/>
            <person name="Talon M."/>
            <person name="Wincker P."/>
            <person name="Jaillon O."/>
            <person name="Morgante M."/>
        </authorList>
    </citation>
    <scope>NUCLEOTIDE SEQUENCE</scope>
    <source>
        <strain evidence="11">cv. Clemenules</strain>
    </source>
</reference>
<sequence length="279" mass="31407">MQGIGLCMRVSLSLLCVLWARLKDDATAEEKHETENQPADGATAEEKNETENKTSISGNDSDIDKNHTVNSSGKNRLFGRQKPVHHVLGGGKCADVLLWRNRQISAGILASGTVIWFFFECVGYHLVTFICHSIILTLSTLFLWSNLAAFTDMSPPQFPEIKLPEDLFVRVALYLRCVFNVASKMCQDVTTEPDIRKFLTATLVLWVISIIGSWFDFLTILYLVFVVSLTLPMLYEKHEDLADTCAEKALVELKKQYAVLDQTVLQKLPISAVQRQHRS</sequence>
<feature type="region of interest" description="Disordered" evidence="7">
    <location>
        <begin position="27"/>
        <end position="77"/>
    </location>
</feature>
<evidence type="ECO:0000256" key="7">
    <source>
        <dbReference type="SAM" id="MobiDB-lite"/>
    </source>
</evidence>
<evidence type="ECO:0000313" key="10">
    <source>
        <dbReference type="EMBL" id="ESR45255.1"/>
    </source>
</evidence>
<dbReference type="KEGG" id="cic:CICLE_v10002112mg"/>
<dbReference type="EMBL" id="KI536799">
    <property type="protein sequence ID" value="ESR45255.1"/>
    <property type="molecule type" value="Genomic_DNA"/>
</dbReference>
<protein>
    <recommendedName>
        <fullName evidence="6">Reticulon-like protein</fullName>
    </recommendedName>
</protein>
<dbReference type="GO" id="GO:0009617">
    <property type="term" value="P:response to bacterium"/>
    <property type="evidence" value="ECO:0007669"/>
    <property type="project" value="InterPro"/>
</dbReference>
<evidence type="ECO:0000256" key="8">
    <source>
        <dbReference type="SAM" id="SignalP"/>
    </source>
</evidence>
<keyword evidence="4 6" id="KW-1133">Transmembrane helix</keyword>
<evidence type="ECO:0000256" key="5">
    <source>
        <dbReference type="ARBA" id="ARBA00023136"/>
    </source>
</evidence>
<keyword evidence="5 6" id="KW-0472">Membrane</keyword>
<dbReference type="PANTHER" id="PTHR10994:SF177">
    <property type="entry name" value="RETICULON-LIKE PROTEIN B15"/>
    <property type="match status" value="1"/>
</dbReference>
<keyword evidence="2 6" id="KW-0812">Transmembrane</keyword>
<dbReference type="OMA" id="HTGTINF"/>
<keyword evidence="11" id="KW-1185">Reference proteome</keyword>
<feature type="signal peptide" evidence="8">
    <location>
        <begin position="1"/>
        <end position="28"/>
    </location>
</feature>
<feature type="chain" id="PRO_5004727900" description="Reticulon-like protein" evidence="8">
    <location>
        <begin position="29"/>
        <end position="279"/>
    </location>
</feature>
<name>V4T1M9_CITCL</name>
<evidence type="ECO:0000256" key="3">
    <source>
        <dbReference type="ARBA" id="ARBA00022824"/>
    </source>
</evidence>
<dbReference type="InterPro" id="IPR045064">
    <property type="entry name" value="Reticulon-like"/>
</dbReference>
<keyword evidence="8" id="KW-0732">Signal</keyword>
<dbReference type="AlphaFoldDB" id="V4T1M9"/>
<evidence type="ECO:0000313" key="11">
    <source>
        <dbReference type="Proteomes" id="UP000030687"/>
    </source>
</evidence>
<dbReference type="Gramene" id="ESR45255">
    <property type="protein sequence ID" value="ESR45255"/>
    <property type="gene ID" value="CICLE_v10002112mg"/>
</dbReference>
<evidence type="ECO:0000259" key="9">
    <source>
        <dbReference type="PROSITE" id="PS50845"/>
    </source>
</evidence>
<dbReference type="STRING" id="85681.V4T1M9"/>
<dbReference type="Pfam" id="PF02453">
    <property type="entry name" value="Reticulon"/>
    <property type="match status" value="1"/>
</dbReference>
<dbReference type="eggNOG" id="KOG1792">
    <property type="taxonomic scope" value="Eukaryota"/>
</dbReference>
<feature type="domain" description="Reticulon" evidence="9">
    <location>
        <begin position="93"/>
        <end position="278"/>
    </location>
</feature>
<keyword evidence="3 6" id="KW-0256">Endoplasmic reticulum</keyword>
<evidence type="ECO:0000256" key="6">
    <source>
        <dbReference type="RuleBase" id="RU363132"/>
    </source>
</evidence>
<evidence type="ECO:0000256" key="4">
    <source>
        <dbReference type="ARBA" id="ARBA00022989"/>
    </source>
</evidence>
<feature type="transmembrane region" description="Helical" evidence="6">
    <location>
        <begin position="198"/>
        <end position="225"/>
    </location>
</feature>
<dbReference type="PANTHER" id="PTHR10994">
    <property type="entry name" value="RETICULON"/>
    <property type="match status" value="1"/>
</dbReference>
<dbReference type="GO" id="GO:0005789">
    <property type="term" value="C:endoplasmic reticulum membrane"/>
    <property type="evidence" value="ECO:0007669"/>
    <property type="project" value="UniProtKB-SubCell"/>
</dbReference>
<organism evidence="10 11">
    <name type="scientific">Citrus clementina</name>
    <name type="common">Clementine</name>
    <name type="synonym">Citrus deliciosa x Citrus sinensis</name>
    <dbReference type="NCBI Taxonomy" id="85681"/>
    <lineage>
        <taxon>Eukaryota</taxon>
        <taxon>Viridiplantae</taxon>
        <taxon>Streptophyta</taxon>
        <taxon>Embryophyta</taxon>
        <taxon>Tracheophyta</taxon>
        <taxon>Spermatophyta</taxon>
        <taxon>Magnoliopsida</taxon>
        <taxon>eudicotyledons</taxon>
        <taxon>Gunneridae</taxon>
        <taxon>Pentapetalae</taxon>
        <taxon>rosids</taxon>
        <taxon>malvids</taxon>
        <taxon>Sapindales</taxon>
        <taxon>Rutaceae</taxon>
        <taxon>Aurantioideae</taxon>
        <taxon>Citrus</taxon>
    </lineage>
</organism>
<evidence type="ECO:0000256" key="1">
    <source>
        <dbReference type="ARBA" id="ARBA00004477"/>
    </source>
</evidence>
<accession>V4T1M9</accession>
<dbReference type="InterPro" id="IPR003388">
    <property type="entry name" value="Reticulon"/>
</dbReference>